<protein>
    <submittedName>
        <fullName evidence="1">Uncharacterized protein</fullName>
    </submittedName>
</protein>
<name>A0A6U3UM99_9STRA</name>
<proteinExistence type="predicted"/>
<gene>
    <name evidence="1" type="ORF">DBRI1063_LOCUS16005</name>
</gene>
<dbReference type="EMBL" id="HBGN01025012">
    <property type="protein sequence ID" value="CAD9339894.1"/>
    <property type="molecule type" value="Transcribed_RNA"/>
</dbReference>
<reference evidence="1" key="1">
    <citation type="submission" date="2021-01" db="EMBL/GenBank/DDBJ databases">
        <authorList>
            <person name="Corre E."/>
            <person name="Pelletier E."/>
            <person name="Niang G."/>
            <person name="Scheremetjew M."/>
            <person name="Finn R."/>
            <person name="Kale V."/>
            <person name="Holt S."/>
            <person name="Cochrane G."/>
            <person name="Meng A."/>
            <person name="Brown T."/>
            <person name="Cohen L."/>
        </authorList>
    </citation>
    <scope>NUCLEOTIDE SEQUENCE</scope>
    <source>
        <strain evidence="1">Pop2</strain>
    </source>
</reference>
<accession>A0A6U3UM99</accession>
<sequence>MNRTMNTHKNVQEVVLPEMDIFHSRTLSLDISYSSQFVSAHHFDQIRSKCTAPFFFLCALHGQRLNQTRVKIYFSLHDTTIVRRSSIIDCPKSLKITSSPRTPF</sequence>
<organism evidence="1">
    <name type="scientific">Ditylum brightwellii</name>
    <dbReference type="NCBI Taxonomy" id="49249"/>
    <lineage>
        <taxon>Eukaryota</taxon>
        <taxon>Sar</taxon>
        <taxon>Stramenopiles</taxon>
        <taxon>Ochrophyta</taxon>
        <taxon>Bacillariophyta</taxon>
        <taxon>Mediophyceae</taxon>
        <taxon>Lithodesmiophycidae</taxon>
        <taxon>Lithodesmiales</taxon>
        <taxon>Lithodesmiaceae</taxon>
        <taxon>Ditylum</taxon>
    </lineage>
</organism>
<dbReference type="AlphaFoldDB" id="A0A6U3UM99"/>
<evidence type="ECO:0000313" key="1">
    <source>
        <dbReference type="EMBL" id="CAD9339894.1"/>
    </source>
</evidence>